<protein>
    <recommendedName>
        <fullName evidence="3">Hydrolase</fullName>
    </recommendedName>
</protein>
<comment type="caution">
    <text evidence="1">The sequence shown here is derived from an EMBL/GenBank/DDBJ whole genome shotgun (WGS) entry which is preliminary data.</text>
</comment>
<name>A0A2P2DIT5_9LEPT</name>
<dbReference type="RefSeq" id="WP_108961544.1">
    <property type="nucleotide sequence ID" value="NZ_BFAZ01000015.1"/>
</dbReference>
<keyword evidence="2" id="KW-1185">Reference proteome</keyword>
<accession>A0A2P2DIT5</accession>
<dbReference type="EMBL" id="BFAZ01000015">
    <property type="protein sequence ID" value="GBF44573.1"/>
    <property type="molecule type" value="Genomic_DNA"/>
</dbReference>
<sequence>MKNEIRFYPVGNGDTSQIILDNKKRILMDFRHLKKTEEEGGGPEINLKKALENELREANRDYFDVVAFTHGDADHIENSTEFFELNHAEKYQGEGRIKIKNLWVPAAMILEQAGNENQSDEFVIWRQEARYRLKKGEGIRVFSKPDRLKDWLKETGLSVEDRKELITDAGQLVPDFSLDIDGVEFFCHSPFVKHVDDQEEFRNEASLIFNVRFKIGGNLYDYLAVGDSKWDVLEDIVTKSKKENKNTGKSNEDRLNWDIFNVPHHSSYLALSDEKGEKETTPKEKVEELLRYGKVGSYLISSSKPIPDNDEAYEQTQPPHIQAKKCYEKYLDEIKGCKLLVTMEESDEKDPQPIVVTIDNGGIVIEQKKLSAPNIAISRSYKAG</sequence>
<dbReference type="SUPFAM" id="SSF56281">
    <property type="entry name" value="Metallo-hydrolase/oxidoreductase"/>
    <property type="match status" value="1"/>
</dbReference>
<evidence type="ECO:0000313" key="1">
    <source>
        <dbReference type="EMBL" id="GBF44573.1"/>
    </source>
</evidence>
<dbReference type="Proteomes" id="UP000245206">
    <property type="component" value="Unassembled WGS sequence"/>
</dbReference>
<proteinExistence type="predicted"/>
<dbReference type="InterPro" id="IPR036866">
    <property type="entry name" value="RibonucZ/Hydroxyglut_hydro"/>
</dbReference>
<dbReference type="Gene3D" id="3.60.15.10">
    <property type="entry name" value="Ribonuclease Z/Hydroxyacylglutathione hydrolase-like"/>
    <property type="match status" value="1"/>
</dbReference>
<dbReference type="OrthoDB" id="9761531at2"/>
<gene>
    <name evidence="1" type="ORF">LPTSP2_38760</name>
</gene>
<evidence type="ECO:0008006" key="3">
    <source>
        <dbReference type="Google" id="ProtNLM"/>
    </source>
</evidence>
<evidence type="ECO:0000313" key="2">
    <source>
        <dbReference type="Proteomes" id="UP000245206"/>
    </source>
</evidence>
<dbReference type="AlphaFoldDB" id="A0A2P2DIT5"/>
<reference evidence="2" key="1">
    <citation type="journal article" date="2019" name="Microbiol. Immunol.">
        <title>Molecular and phenotypic characterization of Leptospira johnsonii sp. nov., Leptospira ellinghausenii sp. nov. and Leptospira ryugenii sp. nov. isolated from soil and water in Japan.</title>
        <authorList>
            <person name="Masuzawa T."/>
            <person name="Saito M."/>
            <person name="Nakao R."/>
            <person name="Nikaido Y."/>
            <person name="Matsumoto M."/>
            <person name="Ogawa M."/>
            <person name="Yokoyama M."/>
            <person name="Hidaka Y."/>
            <person name="Tomita J."/>
            <person name="Sakakibara K."/>
            <person name="Suzuki K."/>
            <person name="Yasuda S."/>
            <person name="Sato H."/>
            <person name="Yamaguchi M."/>
            <person name="Yoshida S.I."/>
            <person name="Koizumi N."/>
            <person name="Kawamura Y."/>
        </authorList>
    </citation>
    <scope>NUCLEOTIDE SEQUENCE [LARGE SCALE GENOMIC DNA]</scope>
    <source>
        <strain evidence="2">E18</strain>
    </source>
</reference>
<organism evidence="1 2">
    <name type="scientific">Leptospira ellinghausenii</name>
    <dbReference type="NCBI Taxonomy" id="1917822"/>
    <lineage>
        <taxon>Bacteria</taxon>
        <taxon>Pseudomonadati</taxon>
        <taxon>Spirochaetota</taxon>
        <taxon>Spirochaetia</taxon>
        <taxon>Leptospirales</taxon>
        <taxon>Leptospiraceae</taxon>
        <taxon>Leptospira</taxon>
    </lineage>
</organism>